<protein>
    <recommendedName>
        <fullName evidence="11">AI-2E family transporter</fullName>
    </recommendedName>
</protein>
<keyword evidence="5 8" id="KW-0812">Transmembrane</keyword>
<feature type="transmembrane region" description="Helical" evidence="8">
    <location>
        <begin position="62"/>
        <end position="83"/>
    </location>
</feature>
<dbReference type="Pfam" id="PF01594">
    <property type="entry name" value="AI-2E_transport"/>
    <property type="match status" value="1"/>
</dbReference>
<comment type="caution">
    <text evidence="9">The sequence shown here is derived from an EMBL/GenBank/DDBJ whole genome shotgun (WGS) entry which is preliminary data.</text>
</comment>
<gene>
    <name evidence="9" type="ORF">A2824_02735</name>
</gene>
<keyword evidence="7 8" id="KW-0472">Membrane</keyword>
<feature type="transmembrane region" description="Helical" evidence="8">
    <location>
        <begin position="150"/>
        <end position="176"/>
    </location>
</feature>
<evidence type="ECO:0000256" key="4">
    <source>
        <dbReference type="ARBA" id="ARBA00022475"/>
    </source>
</evidence>
<dbReference type="GO" id="GO:0055085">
    <property type="term" value="P:transmembrane transport"/>
    <property type="evidence" value="ECO:0007669"/>
    <property type="project" value="TreeGrafter"/>
</dbReference>
<dbReference type="STRING" id="1801743.A2824_02735"/>
<accession>A0A1F6VIW0</accession>
<evidence type="ECO:0000256" key="1">
    <source>
        <dbReference type="ARBA" id="ARBA00004651"/>
    </source>
</evidence>
<proteinExistence type="inferred from homology"/>
<feature type="transmembrane region" description="Helical" evidence="8">
    <location>
        <begin position="321"/>
        <end position="339"/>
    </location>
</feature>
<evidence type="ECO:0000256" key="8">
    <source>
        <dbReference type="SAM" id="Phobius"/>
    </source>
</evidence>
<keyword evidence="6 8" id="KW-1133">Transmembrane helix</keyword>
<dbReference type="Proteomes" id="UP000178059">
    <property type="component" value="Unassembled WGS sequence"/>
</dbReference>
<dbReference type="PANTHER" id="PTHR21716">
    <property type="entry name" value="TRANSMEMBRANE PROTEIN"/>
    <property type="match status" value="1"/>
</dbReference>
<feature type="transmembrane region" description="Helical" evidence="8">
    <location>
        <begin position="12"/>
        <end position="30"/>
    </location>
</feature>
<sequence length="355" mass="39489">MENRKPNVNISFSSIFKVAFVALLLVALYFLRDLVLVILISIVIASFISLIVSKFPRKIPRTLAVVIIYVISAGLLFGLFYVFMPVFINEFSNASAAFSSYFPQTSLLHNLGGDTISGAKGLAGDIIQKVPISEFITSWNSFVSGFSGGFLQVLLLIFGGVFNLILIIVISFYLSIQEKGIENFLRIIIPHTYEDYVVDLWGRAEKRIALWVQGQFLLSLLVGILTYLGLFILGVKYALLLALLTAVLELIPFGIILAVIPAIYFGFLDGGLSQALWVGGFYIIVQQFENYLLQPLVIKKIVGISPLVVILSLLIGFQLAGFWGIILGVPMAVAFLEFLDDRERHKIMRKEVHKQ</sequence>
<evidence type="ECO:0000313" key="10">
    <source>
        <dbReference type="Proteomes" id="UP000178059"/>
    </source>
</evidence>
<comment type="similarity">
    <text evidence="2">Belongs to the autoinducer-2 exporter (AI-2E) (TC 2.A.86) family.</text>
</comment>
<organism evidence="9 10">
    <name type="scientific">Candidatus Nomurabacteria bacterium RIFCSPHIGHO2_01_FULL_42_16</name>
    <dbReference type="NCBI Taxonomy" id="1801743"/>
    <lineage>
        <taxon>Bacteria</taxon>
        <taxon>Candidatus Nomuraibacteriota</taxon>
    </lineage>
</organism>
<evidence type="ECO:0000256" key="5">
    <source>
        <dbReference type="ARBA" id="ARBA00022692"/>
    </source>
</evidence>
<evidence type="ECO:0000313" key="9">
    <source>
        <dbReference type="EMBL" id="OGI69573.1"/>
    </source>
</evidence>
<dbReference type="PANTHER" id="PTHR21716:SF53">
    <property type="entry name" value="PERMEASE PERM-RELATED"/>
    <property type="match status" value="1"/>
</dbReference>
<feature type="transmembrane region" description="Helical" evidence="8">
    <location>
        <begin position="36"/>
        <end position="55"/>
    </location>
</feature>
<comment type="subcellular location">
    <subcellularLocation>
        <location evidence="1">Cell membrane</location>
        <topology evidence="1">Multi-pass membrane protein</topology>
    </subcellularLocation>
</comment>
<keyword evidence="3" id="KW-0813">Transport</keyword>
<dbReference type="InterPro" id="IPR002549">
    <property type="entry name" value="AI-2E-like"/>
</dbReference>
<evidence type="ECO:0000256" key="7">
    <source>
        <dbReference type="ARBA" id="ARBA00023136"/>
    </source>
</evidence>
<keyword evidence="4" id="KW-1003">Cell membrane</keyword>
<reference evidence="9 10" key="1">
    <citation type="journal article" date="2016" name="Nat. Commun.">
        <title>Thousands of microbial genomes shed light on interconnected biogeochemical processes in an aquifer system.</title>
        <authorList>
            <person name="Anantharaman K."/>
            <person name="Brown C.T."/>
            <person name="Hug L.A."/>
            <person name="Sharon I."/>
            <person name="Castelle C.J."/>
            <person name="Probst A.J."/>
            <person name="Thomas B.C."/>
            <person name="Singh A."/>
            <person name="Wilkins M.J."/>
            <person name="Karaoz U."/>
            <person name="Brodie E.L."/>
            <person name="Williams K.H."/>
            <person name="Hubbard S.S."/>
            <person name="Banfield J.F."/>
        </authorList>
    </citation>
    <scope>NUCLEOTIDE SEQUENCE [LARGE SCALE GENOMIC DNA]</scope>
</reference>
<dbReference type="EMBL" id="MFTT01000023">
    <property type="protein sequence ID" value="OGI69573.1"/>
    <property type="molecule type" value="Genomic_DNA"/>
</dbReference>
<name>A0A1F6VIW0_9BACT</name>
<evidence type="ECO:0000256" key="6">
    <source>
        <dbReference type="ARBA" id="ARBA00022989"/>
    </source>
</evidence>
<evidence type="ECO:0000256" key="2">
    <source>
        <dbReference type="ARBA" id="ARBA00009773"/>
    </source>
</evidence>
<evidence type="ECO:0008006" key="11">
    <source>
        <dbReference type="Google" id="ProtNLM"/>
    </source>
</evidence>
<feature type="transmembrane region" description="Helical" evidence="8">
    <location>
        <begin position="251"/>
        <end position="284"/>
    </location>
</feature>
<dbReference type="AlphaFoldDB" id="A0A1F6VIW0"/>
<evidence type="ECO:0000256" key="3">
    <source>
        <dbReference type="ARBA" id="ARBA00022448"/>
    </source>
</evidence>
<feature type="transmembrane region" description="Helical" evidence="8">
    <location>
        <begin position="216"/>
        <end position="239"/>
    </location>
</feature>
<dbReference type="GO" id="GO:0005886">
    <property type="term" value="C:plasma membrane"/>
    <property type="evidence" value="ECO:0007669"/>
    <property type="project" value="UniProtKB-SubCell"/>
</dbReference>